<dbReference type="PROSITE" id="PS01325">
    <property type="entry name" value="LYS_HYDROXYLASE"/>
    <property type="match status" value="1"/>
</dbReference>
<comment type="subcellular location">
    <subcellularLocation>
        <location evidence="3">Endoplasmic reticulum membrane</location>
        <topology evidence="3">Peripheral membrane protein</topology>
        <orientation evidence="3">Lumenal side</orientation>
    </subcellularLocation>
    <subcellularLocation>
        <location evidence="4">Rough endoplasmic reticulum</location>
    </subcellularLocation>
</comment>
<dbReference type="InterPro" id="IPR001006">
    <property type="entry name" value="Procol_lys_dOase"/>
</dbReference>
<keyword evidence="9" id="KW-0847">Vitamin C</keyword>
<keyword evidence="13" id="KW-0472">Membrane</keyword>
<evidence type="ECO:0000256" key="15">
    <source>
        <dbReference type="ARBA" id="ARBA00047930"/>
    </source>
</evidence>
<dbReference type="InterPro" id="IPR050757">
    <property type="entry name" value="Collagen_mod_GT25"/>
</dbReference>
<evidence type="ECO:0000256" key="9">
    <source>
        <dbReference type="ARBA" id="ARBA00022896"/>
    </source>
</evidence>
<dbReference type="PANTHER" id="PTHR10730">
    <property type="entry name" value="PROCOLLAGEN-LYSINE,2-OXOGLUTARATE 5-DIOXYGENASE/GLYCOSYLTRANSFERASE 25 FAMILY MEMBER"/>
    <property type="match status" value="1"/>
</dbReference>
<dbReference type="AlphaFoldDB" id="A0A146L4I6"/>
<dbReference type="Pfam" id="PF03171">
    <property type="entry name" value="2OG-FeII_Oxy"/>
    <property type="match status" value="1"/>
</dbReference>
<evidence type="ECO:0000256" key="2">
    <source>
        <dbReference type="ARBA" id="ARBA00001961"/>
    </source>
</evidence>
<dbReference type="GO" id="GO:0008475">
    <property type="term" value="F:procollagen-lysine 5-dioxygenase activity"/>
    <property type="evidence" value="ECO:0007669"/>
    <property type="project" value="UniProtKB-EC"/>
</dbReference>
<dbReference type="Gene3D" id="2.60.120.620">
    <property type="entry name" value="q2cbj1_9rhob like domain"/>
    <property type="match status" value="1"/>
</dbReference>
<name>A0A146L4I6_LYGHE</name>
<dbReference type="SMART" id="SM00702">
    <property type="entry name" value="P4Hc"/>
    <property type="match status" value="1"/>
</dbReference>
<evidence type="ECO:0000256" key="1">
    <source>
        <dbReference type="ARBA" id="ARBA00001954"/>
    </source>
</evidence>
<feature type="chain" id="PRO_5007526879" description="procollagen-lysine 5-dioxygenase" evidence="16">
    <location>
        <begin position="19"/>
        <end position="770"/>
    </location>
</feature>
<evidence type="ECO:0000256" key="6">
    <source>
        <dbReference type="ARBA" id="ARBA00022723"/>
    </source>
</evidence>
<accession>A0A146L4I6</accession>
<evidence type="ECO:0000256" key="16">
    <source>
        <dbReference type="SAM" id="SignalP"/>
    </source>
</evidence>
<comment type="cofactor">
    <cofactor evidence="1">
        <name>Fe(2+)</name>
        <dbReference type="ChEBI" id="CHEBI:29033"/>
    </cofactor>
</comment>
<comment type="catalytic activity">
    <reaction evidence="15">
        <text>L-lysyl-[collagen] + 2-oxoglutarate + O2 = (5R)-5-hydroxy-L-lysyl-[collagen] + succinate + CO2</text>
        <dbReference type="Rhea" id="RHEA:16569"/>
        <dbReference type="Rhea" id="RHEA-COMP:12751"/>
        <dbReference type="Rhea" id="RHEA-COMP:12752"/>
        <dbReference type="ChEBI" id="CHEBI:15379"/>
        <dbReference type="ChEBI" id="CHEBI:16526"/>
        <dbReference type="ChEBI" id="CHEBI:16810"/>
        <dbReference type="ChEBI" id="CHEBI:29969"/>
        <dbReference type="ChEBI" id="CHEBI:30031"/>
        <dbReference type="ChEBI" id="CHEBI:133442"/>
        <dbReference type="EC" id="1.14.11.4"/>
    </reaction>
</comment>
<organism evidence="18">
    <name type="scientific">Lygus hesperus</name>
    <name type="common">Western plant bug</name>
    <dbReference type="NCBI Taxonomy" id="30085"/>
    <lineage>
        <taxon>Eukaryota</taxon>
        <taxon>Metazoa</taxon>
        <taxon>Ecdysozoa</taxon>
        <taxon>Arthropoda</taxon>
        <taxon>Hexapoda</taxon>
        <taxon>Insecta</taxon>
        <taxon>Pterygota</taxon>
        <taxon>Neoptera</taxon>
        <taxon>Paraneoptera</taxon>
        <taxon>Hemiptera</taxon>
        <taxon>Heteroptera</taxon>
        <taxon>Panheteroptera</taxon>
        <taxon>Cimicomorpha</taxon>
        <taxon>Miridae</taxon>
        <taxon>Mirini</taxon>
        <taxon>Lygus</taxon>
    </lineage>
</organism>
<evidence type="ECO:0000313" key="18">
    <source>
        <dbReference type="EMBL" id="JAQ02555.1"/>
    </source>
</evidence>
<dbReference type="SUPFAM" id="SSF53448">
    <property type="entry name" value="Nucleotide-diphospho-sugar transferases"/>
    <property type="match status" value="1"/>
</dbReference>
<evidence type="ECO:0000256" key="5">
    <source>
        <dbReference type="ARBA" id="ARBA00012264"/>
    </source>
</evidence>
<feature type="signal peptide" evidence="16">
    <location>
        <begin position="1"/>
        <end position="18"/>
    </location>
</feature>
<evidence type="ECO:0000256" key="12">
    <source>
        <dbReference type="ARBA" id="ARBA00023004"/>
    </source>
</evidence>
<dbReference type="InterPro" id="IPR044861">
    <property type="entry name" value="IPNS-like_FE2OG_OXY"/>
</dbReference>
<evidence type="ECO:0000256" key="13">
    <source>
        <dbReference type="ARBA" id="ARBA00023136"/>
    </source>
</evidence>
<dbReference type="GO" id="GO:0005789">
    <property type="term" value="C:endoplasmic reticulum membrane"/>
    <property type="evidence" value="ECO:0007669"/>
    <property type="project" value="UniProtKB-SubCell"/>
</dbReference>
<protein>
    <recommendedName>
        <fullName evidence="5">procollagen-lysine 5-dioxygenase</fullName>
        <ecNumber evidence="5">1.14.11.4</ecNumber>
    </recommendedName>
</protein>
<dbReference type="InterPro" id="IPR005123">
    <property type="entry name" value="Oxoglu/Fe-dep_dioxygenase_dom"/>
</dbReference>
<keyword evidence="10 18" id="KW-0223">Dioxygenase</keyword>
<dbReference type="Pfam" id="PF25238">
    <property type="entry name" value="OGFOD2-like"/>
    <property type="match status" value="1"/>
</dbReference>
<dbReference type="EMBL" id="GDHC01016074">
    <property type="protein sequence ID" value="JAQ02555.1"/>
    <property type="molecule type" value="Transcribed_RNA"/>
</dbReference>
<evidence type="ECO:0000256" key="11">
    <source>
        <dbReference type="ARBA" id="ARBA00023002"/>
    </source>
</evidence>
<dbReference type="GO" id="GO:0031418">
    <property type="term" value="F:L-ascorbic acid binding"/>
    <property type="evidence" value="ECO:0007669"/>
    <property type="project" value="UniProtKB-KW"/>
</dbReference>
<keyword evidence="8" id="KW-0256">Endoplasmic reticulum</keyword>
<dbReference type="InterPro" id="IPR057589">
    <property type="entry name" value="GT_PLOD"/>
</dbReference>
<keyword evidence="14" id="KW-0325">Glycoprotein</keyword>
<keyword evidence="11" id="KW-0560">Oxidoreductase</keyword>
<feature type="domain" description="Fe2OG dioxygenase" evidence="17">
    <location>
        <begin position="677"/>
        <end position="770"/>
    </location>
</feature>
<reference evidence="18" key="1">
    <citation type="journal article" date="2016" name="Gigascience">
        <title>De novo construction of an expanded transcriptome assembly for the western tarnished plant bug, Lygus hesperus.</title>
        <authorList>
            <person name="Tassone E.E."/>
            <person name="Geib S.M."/>
            <person name="Hall B."/>
            <person name="Fabrick J.A."/>
            <person name="Brent C.S."/>
            <person name="Hull J.J."/>
        </authorList>
    </citation>
    <scope>NUCLEOTIDE SEQUENCE</scope>
</reference>
<sequence>MWKLSVLVGLSFILSVLAEDDGENNVVEQVPIGEGKIIRQYPVDLITYTVATEETDGYLRYIRSAHLYGYHVKTLGMGEKWEGGQMAGTGGGHKVNLLRKALKPFKGNNNIIIMFTDSYDVMFLGPPEKVLAKFKKFDSRVVFSAEVLLWPDKSLAPEFPVTETSYKYLNSGGETSADTATAISAIDTHQNQTNRTDVVHKSFIGYAGDILEILEEHPVKNEDDDQLYYTKLFLNKTLREKYRMRLDHKASIFQNINAATQDLRMNVDKAKTEGTFLENMVTGETPLVLHGNGPSKLALNFLSNYLARSWDPINGCTACPREPLNLSPPFPLIMMAIFIPWNTPFLGEFFEKIENLTYPKNRMMLFIYNNMAYHDELVDTFIEENAGQYLSHKQIASKDNTPESHARNLAVQLCLVKKCDYFFTVDSLAHLDNPDTLLNLLQAQKRFVAPMLVRPNKAWSNFWGDLSSQGYYARSLDYMDIVNNERRGLWNVPYVSSCYLIHKEVISKIKGAFTQENYDPDMSLAKSLRDTGVFMFVDNREDYGHLIDADTFDVTLKNPELYQNVENQLDWAKRYIHPNYSQSLMEDAVIAQPCPDVYWFPIVTPRYCKELIEVMENFGQWSSGKNTDERLAGGYENVPTRDIHMNQVGMDRQWLAFLGDYVRPLQEKVFIGYFHDPPRSLMNFVVRYRPDEQPSLRPHHDSSTFTINLALNTPGVDFTGGGCRFIRYNCSVTDTKLGWLLMHPGRLTHYHEGLKVTNGTRYIMISFVDP</sequence>
<dbReference type="InterPro" id="IPR029044">
    <property type="entry name" value="Nucleotide-diphossugar_trans"/>
</dbReference>
<evidence type="ECO:0000256" key="10">
    <source>
        <dbReference type="ARBA" id="ARBA00022964"/>
    </source>
</evidence>
<gene>
    <name evidence="18" type="primary">Plod3_0</name>
    <name evidence="18" type="ORF">g.80391</name>
</gene>
<dbReference type="Pfam" id="PF25342">
    <property type="entry name" value="GT_PLOD"/>
    <property type="match status" value="1"/>
</dbReference>
<comment type="cofactor">
    <cofactor evidence="2">
        <name>L-ascorbate</name>
        <dbReference type="ChEBI" id="CHEBI:38290"/>
    </cofactor>
</comment>
<evidence type="ECO:0000259" key="17">
    <source>
        <dbReference type="PROSITE" id="PS51471"/>
    </source>
</evidence>
<dbReference type="GO" id="GO:0005791">
    <property type="term" value="C:rough endoplasmic reticulum"/>
    <property type="evidence" value="ECO:0007669"/>
    <property type="project" value="UniProtKB-SubCell"/>
</dbReference>
<dbReference type="PROSITE" id="PS51471">
    <property type="entry name" value="FE2OG_OXY"/>
    <property type="match status" value="1"/>
</dbReference>
<keyword evidence="7 16" id="KW-0732">Signal</keyword>
<proteinExistence type="predicted"/>
<evidence type="ECO:0000256" key="3">
    <source>
        <dbReference type="ARBA" id="ARBA00004367"/>
    </source>
</evidence>
<dbReference type="EC" id="1.14.11.4" evidence="5"/>
<dbReference type="InterPro" id="IPR006620">
    <property type="entry name" value="Pro_4_hyd_alph"/>
</dbReference>
<dbReference type="PANTHER" id="PTHR10730:SF45">
    <property type="entry name" value="PROCOLLAGEN-LYSINE,2-OXOGLUTARATE 5-DIOXYGENASE"/>
    <property type="match status" value="1"/>
</dbReference>
<evidence type="ECO:0000256" key="14">
    <source>
        <dbReference type="ARBA" id="ARBA00023180"/>
    </source>
</evidence>
<keyword evidence="6" id="KW-0479">Metal-binding</keyword>
<dbReference type="GO" id="GO:0005506">
    <property type="term" value="F:iron ion binding"/>
    <property type="evidence" value="ECO:0007669"/>
    <property type="project" value="InterPro"/>
</dbReference>
<keyword evidence="12" id="KW-0408">Iron</keyword>
<evidence type="ECO:0000256" key="7">
    <source>
        <dbReference type="ARBA" id="ARBA00022729"/>
    </source>
</evidence>
<evidence type="ECO:0000256" key="4">
    <source>
        <dbReference type="ARBA" id="ARBA00004427"/>
    </source>
</evidence>
<evidence type="ECO:0000256" key="8">
    <source>
        <dbReference type="ARBA" id="ARBA00022824"/>
    </source>
</evidence>